<dbReference type="Gene3D" id="3.40.50.2000">
    <property type="entry name" value="Glycogen Phosphorylase B"/>
    <property type="match status" value="1"/>
</dbReference>
<accession>A0A554X668</accession>
<evidence type="ECO:0000313" key="1">
    <source>
        <dbReference type="EMBL" id="TSE31334.1"/>
    </source>
</evidence>
<dbReference type="Proteomes" id="UP000317763">
    <property type="component" value="Unassembled WGS sequence"/>
</dbReference>
<dbReference type="SUPFAM" id="SSF53756">
    <property type="entry name" value="UDP-Glycosyltransferase/glycogen phosphorylase"/>
    <property type="match status" value="1"/>
</dbReference>
<dbReference type="AlphaFoldDB" id="A0A554X668"/>
<organism evidence="1 2">
    <name type="scientific">Tepidimonas taiwanensis</name>
    <dbReference type="NCBI Taxonomy" id="307486"/>
    <lineage>
        <taxon>Bacteria</taxon>
        <taxon>Pseudomonadati</taxon>
        <taxon>Pseudomonadota</taxon>
        <taxon>Betaproteobacteria</taxon>
        <taxon>Burkholderiales</taxon>
        <taxon>Tepidimonas</taxon>
    </lineage>
</organism>
<gene>
    <name evidence="1" type="ORF">Ttaiw_01508</name>
</gene>
<name>A0A554X668_9BURK</name>
<reference evidence="1 2" key="1">
    <citation type="submission" date="2019-07" db="EMBL/GenBank/DDBJ databases">
        <title>Tepidimonas taiwanensis I1-1 draft genome.</title>
        <authorList>
            <person name="Da Costa M.S."/>
            <person name="Froufe H.J.C."/>
            <person name="Egas C."/>
            <person name="Albuquerque L."/>
        </authorList>
    </citation>
    <scope>NUCLEOTIDE SEQUENCE [LARGE SCALE GENOMIC DNA]</scope>
    <source>
        <strain evidence="1 2">I1-1</strain>
    </source>
</reference>
<evidence type="ECO:0000313" key="2">
    <source>
        <dbReference type="Proteomes" id="UP000317763"/>
    </source>
</evidence>
<dbReference type="EMBL" id="VJOM01000015">
    <property type="protein sequence ID" value="TSE31334.1"/>
    <property type="molecule type" value="Genomic_DNA"/>
</dbReference>
<dbReference type="STRING" id="307486.GCA_000807215_02645"/>
<protein>
    <submittedName>
        <fullName evidence="1">Uncharacterized protein</fullName>
    </submittedName>
</protein>
<keyword evidence="2" id="KW-1185">Reference proteome</keyword>
<proteinExistence type="predicted"/>
<sequence>MNAAEYRDLQPSEVQEGRIRLIHHGAINRSRQIERMIDLMDFLDERFSLDLMLVNNDAKYFGELRERAGRNPRIRFVEPVPFQEILSVLNRYDIGVYLLPFSNFNNRHALPNKFFEFVQGRLGIAI</sequence>
<comment type="caution">
    <text evidence="1">The sequence shown here is derived from an EMBL/GenBank/DDBJ whole genome shotgun (WGS) entry which is preliminary data.</text>
</comment>